<reference evidence="1 2" key="1">
    <citation type="submission" date="2020-08" db="EMBL/GenBank/DDBJ databases">
        <title>Genomic Encyclopedia of Type Strains, Phase IV (KMG-IV): sequencing the most valuable type-strain genomes for metagenomic binning, comparative biology and taxonomic classification.</title>
        <authorList>
            <person name="Goeker M."/>
        </authorList>
    </citation>
    <scope>NUCLEOTIDE SEQUENCE [LARGE SCALE GENOMIC DNA]</scope>
    <source>
        <strain evidence="1 2">DSM 105074</strain>
    </source>
</reference>
<organism evidence="1 2">
    <name type="scientific">Rhabdobacter roseus</name>
    <dbReference type="NCBI Taxonomy" id="1655419"/>
    <lineage>
        <taxon>Bacteria</taxon>
        <taxon>Pseudomonadati</taxon>
        <taxon>Bacteroidota</taxon>
        <taxon>Cytophagia</taxon>
        <taxon>Cytophagales</taxon>
        <taxon>Cytophagaceae</taxon>
        <taxon>Rhabdobacter</taxon>
    </lineage>
</organism>
<comment type="caution">
    <text evidence="1">The sequence shown here is derived from an EMBL/GenBank/DDBJ whole genome shotgun (WGS) entry which is preliminary data.</text>
</comment>
<accession>A0A840TSI3</accession>
<gene>
    <name evidence="1" type="ORF">HNQ92_004005</name>
</gene>
<name>A0A840TSI3_9BACT</name>
<dbReference type="AlphaFoldDB" id="A0A840TSI3"/>
<evidence type="ECO:0000313" key="1">
    <source>
        <dbReference type="EMBL" id="MBB5285845.1"/>
    </source>
</evidence>
<sequence>MFYISERMKINQPLVYIREDGRTVAEYKDGRVEVVR</sequence>
<protein>
    <submittedName>
        <fullName evidence="1">Uncharacterized protein</fullName>
    </submittedName>
</protein>
<evidence type="ECO:0000313" key="2">
    <source>
        <dbReference type="Proteomes" id="UP000557307"/>
    </source>
</evidence>
<dbReference type="EMBL" id="JACHGF010000007">
    <property type="protein sequence ID" value="MBB5285845.1"/>
    <property type="molecule type" value="Genomic_DNA"/>
</dbReference>
<keyword evidence="2" id="KW-1185">Reference proteome</keyword>
<proteinExistence type="predicted"/>
<dbReference type="Proteomes" id="UP000557307">
    <property type="component" value="Unassembled WGS sequence"/>
</dbReference>